<dbReference type="AlphaFoldDB" id="A0AAU7LB22"/>
<dbReference type="RefSeq" id="WP_348995302.1">
    <property type="nucleotide sequence ID" value="NZ_CP157584.1"/>
</dbReference>
<sequence length="197" mass="21898">MPLTTALNDFQKNTQLCLHSYWQIRAANAAMMHFTQSGPWTTLPLEFGNLPHTAQVQPPQKVPVSAALREIESYIKNGRAVTDFFFAMISYFESFLSAALAAKTLSTDGTLGQLMARAKQGYSLPTSPETEMADEVRERRNMLVHHQGVAQQRYVSVASVTSLPSHIRSATLGQVLSIDDSYFAYVCDGLITYARLF</sequence>
<evidence type="ECO:0000313" key="1">
    <source>
        <dbReference type="EMBL" id="XBO99087.1"/>
    </source>
</evidence>
<name>A0AAU7LB22_9BURK</name>
<accession>A0AAU7LB22</accession>
<dbReference type="KEGG" id="achh:ABFG95_01030"/>
<evidence type="ECO:0008006" key="2">
    <source>
        <dbReference type="Google" id="ProtNLM"/>
    </source>
</evidence>
<proteinExistence type="predicted"/>
<dbReference type="EMBL" id="CP157584">
    <property type="protein sequence ID" value="XBO99087.1"/>
    <property type="molecule type" value="Genomic_DNA"/>
</dbReference>
<organism evidence="1">
    <name type="scientific">Achromobacter sp. HNDS-1</name>
    <dbReference type="NCBI Taxonomy" id="3151598"/>
    <lineage>
        <taxon>Bacteria</taxon>
        <taxon>Pseudomonadati</taxon>
        <taxon>Pseudomonadota</taxon>
        <taxon>Betaproteobacteria</taxon>
        <taxon>Burkholderiales</taxon>
        <taxon>Alcaligenaceae</taxon>
        <taxon>Achromobacter</taxon>
    </lineage>
</organism>
<gene>
    <name evidence="1" type="ORF">ABFG95_01030</name>
</gene>
<protein>
    <recommendedName>
        <fullName evidence="2">RiboL-PSP-HEPN domain-containing protein</fullName>
    </recommendedName>
</protein>
<reference evidence="1" key="1">
    <citation type="submission" date="2024-05" db="EMBL/GenBank/DDBJ databases">
        <title>Transcriptome analysis of the degradation process of organic nitrogen by two heterotrophic nitrifying and aerobic denitrifying bacteria, Achromobacter sp. HNDS-1 and Enterobacter sp. HNDS-6.</title>
        <authorList>
            <person name="Huang Y."/>
        </authorList>
    </citation>
    <scope>NUCLEOTIDE SEQUENCE</scope>
    <source>
        <strain evidence="1">HNDS-1</strain>
    </source>
</reference>